<comment type="caution">
    <text evidence="4">The sequence shown here is derived from an EMBL/GenBank/DDBJ whole genome shotgun (WGS) entry which is preliminary data.</text>
</comment>
<dbReference type="RefSeq" id="WP_344670129.1">
    <property type="nucleotide sequence ID" value="NZ_BAAAQN010000056.1"/>
</dbReference>
<accession>A0ABN2V6Y0</accession>
<dbReference type="EMBL" id="BAAAQN010000056">
    <property type="protein sequence ID" value="GAA2053358.1"/>
    <property type="molecule type" value="Genomic_DNA"/>
</dbReference>
<dbReference type="Gene3D" id="1.10.357.10">
    <property type="entry name" value="Tetracycline Repressor, domain 2"/>
    <property type="match status" value="1"/>
</dbReference>
<evidence type="ECO:0000256" key="1">
    <source>
        <dbReference type="ARBA" id="ARBA00023125"/>
    </source>
</evidence>
<gene>
    <name evidence="4" type="ORF">GCM10009839_71450</name>
</gene>
<sequence length="201" mass="20794">MPEMPTYRSTYHHGNLRVALTEAALDLARRGGPHAVTVRGAARQVGVTPTAAYRHFAEVDELRSAAKDRALMSLSEAIDGALRQVGADADPGANADPVSGADPVTAAVARVRAVADGYIAFARGRPGLFAMACHGTVEAVKALMTARVAPSMEDLSASHPGLDFALWSSVHCLAVLGIGQDQPDASADAVLDAVLAWIAGS</sequence>
<protein>
    <submittedName>
        <fullName evidence="4">TetR/AcrR family transcriptional regulator</fullName>
    </submittedName>
</protein>
<name>A0ABN2V6Y0_9ACTN</name>
<dbReference type="InterPro" id="IPR036271">
    <property type="entry name" value="Tet_transcr_reg_TetR-rel_C_sf"/>
</dbReference>
<evidence type="ECO:0000256" key="2">
    <source>
        <dbReference type="PROSITE-ProRule" id="PRU00335"/>
    </source>
</evidence>
<dbReference type="Proteomes" id="UP001500751">
    <property type="component" value="Unassembled WGS sequence"/>
</dbReference>
<organism evidence="4 5">
    <name type="scientific">Catenulispora yoronensis</name>
    <dbReference type="NCBI Taxonomy" id="450799"/>
    <lineage>
        <taxon>Bacteria</taxon>
        <taxon>Bacillati</taxon>
        <taxon>Actinomycetota</taxon>
        <taxon>Actinomycetes</taxon>
        <taxon>Catenulisporales</taxon>
        <taxon>Catenulisporaceae</taxon>
        <taxon>Catenulispora</taxon>
    </lineage>
</organism>
<dbReference type="SUPFAM" id="SSF46689">
    <property type="entry name" value="Homeodomain-like"/>
    <property type="match status" value="1"/>
</dbReference>
<evidence type="ECO:0000313" key="4">
    <source>
        <dbReference type="EMBL" id="GAA2053358.1"/>
    </source>
</evidence>
<dbReference type="PROSITE" id="PS50977">
    <property type="entry name" value="HTH_TETR_2"/>
    <property type="match status" value="1"/>
</dbReference>
<keyword evidence="1 2" id="KW-0238">DNA-binding</keyword>
<evidence type="ECO:0000313" key="5">
    <source>
        <dbReference type="Proteomes" id="UP001500751"/>
    </source>
</evidence>
<dbReference type="SUPFAM" id="SSF48498">
    <property type="entry name" value="Tetracyclin repressor-like, C-terminal domain"/>
    <property type="match status" value="1"/>
</dbReference>
<dbReference type="InterPro" id="IPR009057">
    <property type="entry name" value="Homeodomain-like_sf"/>
</dbReference>
<proteinExistence type="predicted"/>
<dbReference type="Pfam" id="PF00440">
    <property type="entry name" value="TetR_N"/>
    <property type="match status" value="1"/>
</dbReference>
<evidence type="ECO:0000259" key="3">
    <source>
        <dbReference type="PROSITE" id="PS50977"/>
    </source>
</evidence>
<reference evidence="4 5" key="1">
    <citation type="journal article" date="2019" name="Int. J. Syst. Evol. Microbiol.">
        <title>The Global Catalogue of Microorganisms (GCM) 10K type strain sequencing project: providing services to taxonomists for standard genome sequencing and annotation.</title>
        <authorList>
            <consortium name="The Broad Institute Genomics Platform"/>
            <consortium name="The Broad Institute Genome Sequencing Center for Infectious Disease"/>
            <person name="Wu L."/>
            <person name="Ma J."/>
        </authorList>
    </citation>
    <scope>NUCLEOTIDE SEQUENCE [LARGE SCALE GENOMIC DNA]</scope>
    <source>
        <strain evidence="4 5">JCM 16014</strain>
    </source>
</reference>
<feature type="DNA-binding region" description="H-T-H motif" evidence="2">
    <location>
        <begin position="37"/>
        <end position="56"/>
    </location>
</feature>
<dbReference type="InterPro" id="IPR001647">
    <property type="entry name" value="HTH_TetR"/>
</dbReference>
<feature type="domain" description="HTH tetR-type" evidence="3">
    <location>
        <begin position="14"/>
        <end position="74"/>
    </location>
</feature>
<keyword evidence="5" id="KW-1185">Reference proteome</keyword>